<proteinExistence type="inferred from homology"/>
<feature type="transmembrane region" description="Helical" evidence="2">
    <location>
        <begin position="133"/>
        <end position="156"/>
    </location>
</feature>
<dbReference type="OrthoDB" id="9782291at2"/>
<evidence type="ECO:0000256" key="1">
    <source>
        <dbReference type="ARBA" id="ARBA00010792"/>
    </source>
</evidence>
<dbReference type="STRING" id="46223.SAMN05421852_10571"/>
<organism evidence="4 5">
    <name type="scientific">Thermoflavimicrobium dichotomicum</name>
    <dbReference type="NCBI Taxonomy" id="46223"/>
    <lineage>
        <taxon>Bacteria</taxon>
        <taxon>Bacillati</taxon>
        <taxon>Bacillota</taxon>
        <taxon>Bacilli</taxon>
        <taxon>Bacillales</taxon>
        <taxon>Thermoactinomycetaceae</taxon>
        <taxon>Thermoflavimicrobium</taxon>
    </lineage>
</organism>
<dbReference type="EMBL" id="FORR01000005">
    <property type="protein sequence ID" value="SFJ15899.1"/>
    <property type="molecule type" value="Genomic_DNA"/>
</dbReference>
<evidence type="ECO:0000256" key="2">
    <source>
        <dbReference type="SAM" id="Phobius"/>
    </source>
</evidence>
<dbReference type="RefSeq" id="WP_093229121.1">
    <property type="nucleotide sequence ID" value="NZ_FORR01000005.1"/>
</dbReference>
<dbReference type="Pfam" id="PF09335">
    <property type="entry name" value="VTT_dom"/>
    <property type="match status" value="1"/>
</dbReference>
<keyword evidence="2" id="KW-0812">Transmembrane</keyword>
<evidence type="ECO:0000259" key="3">
    <source>
        <dbReference type="Pfam" id="PF09335"/>
    </source>
</evidence>
<feature type="domain" description="VTT" evidence="3">
    <location>
        <begin position="31"/>
        <end position="157"/>
    </location>
</feature>
<feature type="transmembrane region" description="Helical" evidence="2">
    <location>
        <begin position="106"/>
        <end position="127"/>
    </location>
</feature>
<gene>
    <name evidence="4" type="ORF">SAMN05421852_10571</name>
</gene>
<keyword evidence="5" id="KW-1185">Reference proteome</keyword>
<feature type="transmembrane region" description="Helical" evidence="2">
    <location>
        <begin position="52"/>
        <end position="85"/>
    </location>
</feature>
<dbReference type="InterPro" id="IPR032816">
    <property type="entry name" value="VTT_dom"/>
</dbReference>
<comment type="similarity">
    <text evidence="1">Belongs to the DedA family.</text>
</comment>
<dbReference type="Proteomes" id="UP000199545">
    <property type="component" value="Unassembled WGS sequence"/>
</dbReference>
<name>A0A1I3P396_9BACL</name>
<dbReference type="AlphaFoldDB" id="A0A1I3P396"/>
<keyword evidence="2" id="KW-0472">Membrane</keyword>
<protein>
    <submittedName>
        <fullName evidence="4">Membrane protein DedA, SNARE-associated domain</fullName>
    </submittedName>
</protein>
<dbReference type="PANTHER" id="PTHR42709">
    <property type="entry name" value="ALKALINE PHOSPHATASE LIKE PROTEIN"/>
    <property type="match status" value="1"/>
</dbReference>
<dbReference type="PANTHER" id="PTHR42709:SF9">
    <property type="entry name" value="ALKALINE PHOSPHATASE LIKE PROTEIN"/>
    <property type="match status" value="1"/>
</dbReference>
<dbReference type="GO" id="GO:0005886">
    <property type="term" value="C:plasma membrane"/>
    <property type="evidence" value="ECO:0007669"/>
    <property type="project" value="TreeGrafter"/>
</dbReference>
<accession>A0A1I3P396</accession>
<dbReference type="InterPro" id="IPR051311">
    <property type="entry name" value="DedA_domain"/>
</dbReference>
<feature type="transmembrane region" description="Helical" evidence="2">
    <location>
        <begin position="12"/>
        <end position="32"/>
    </location>
</feature>
<reference evidence="4 5" key="1">
    <citation type="submission" date="2016-10" db="EMBL/GenBank/DDBJ databases">
        <authorList>
            <person name="de Groot N.N."/>
        </authorList>
    </citation>
    <scope>NUCLEOTIDE SEQUENCE [LARGE SCALE GENOMIC DNA]</scope>
    <source>
        <strain evidence="4 5">DSM 44778</strain>
    </source>
</reference>
<sequence>MGVEQLLSWVSAYGYWALFFCLWLGIVGLPIPDEVIVMTSGLTSSLNLLKPIPAFLLIYVGVISGLTLGYIIGRALGVTVLDRLFHKEKWQKYRKRSEQLIQRYGSYALCLGYFLPIIRHLLPYLVGIHRMPYYQYALFSYTAGLVWTGLFYWLGYQFGHSIDFIAQIIQKWGMIALGIIMLLAILFSFVPKTQIKKEAKKG</sequence>
<keyword evidence="2" id="KW-1133">Transmembrane helix</keyword>
<feature type="transmembrane region" description="Helical" evidence="2">
    <location>
        <begin position="168"/>
        <end position="190"/>
    </location>
</feature>
<evidence type="ECO:0000313" key="4">
    <source>
        <dbReference type="EMBL" id="SFJ15899.1"/>
    </source>
</evidence>
<evidence type="ECO:0000313" key="5">
    <source>
        <dbReference type="Proteomes" id="UP000199545"/>
    </source>
</evidence>